<feature type="compositionally biased region" description="Basic residues" evidence="1">
    <location>
        <begin position="34"/>
        <end position="46"/>
    </location>
</feature>
<feature type="compositionally biased region" description="Gly residues" evidence="1">
    <location>
        <begin position="54"/>
        <end position="64"/>
    </location>
</feature>
<dbReference type="Proteomes" id="UP000006038">
    <property type="component" value="Chromosome 6"/>
</dbReference>
<reference evidence="2" key="1">
    <citation type="journal article" date="2013" name="Nat. Commun.">
        <title>Whole-genome sequencing of Oryza brachyantha reveals mechanisms underlying Oryza genome evolution.</title>
        <authorList>
            <person name="Chen J."/>
            <person name="Huang Q."/>
            <person name="Gao D."/>
            <person name="Wang J."/>
            <person name="Lang Y."/>
            <person name="Liu T."/>
            <person name="Li B."/>
            <person name="Bai Z."/>
            <person name="Luis Goicoechea J."/>
            <person name="Liang C."/>
            <person name="Chen C."/>
            <person name="Zhang W."/>
            <person name="Sun S."/>
            <person name="Liao Y."/>
            <person name="Zhang X."/>
            <person name="Yang L."/>
            <person name="Song C."/>
            <person name="Wang M."/>
            <person name="Shi J."/>
            <person name="Liu G."/>
            <person name="Liu J."/>
            <person name="Zhou H."/>
            <person name="Zhou W."/>
            <person name="Yu Q."/>
            <person name="An N."/>
            <person name="Chen Y."/>
            <person name="Cai Q."/>
            <person name="Wang B."/>
            <person name="Liu B."/>
            <person name="Min J."/>
            <person name="Huang Y."/>
            <person name="Wu H."/>
            <person name="Li Z."/>
            <person name="Zhang Y."/>
            <person name="Yin Y."/>
            <person name="Song W."/>
            <person name="Jiang J."/>
            <person name="Jackson S.A."/>
            <person name="Wing R.A."/>
            <person name="Wang J."/>
            <person name="Chen M."/>
        </authorList>
    </citation>
    <scope>NUCLEOTIDE SEQUENCE [LARGE SCALE GENOMIC DNA]</scope>
    <source>
        <strain evidence="2">cv. IRGC 101232</strain>
    </source>
</reference>
<dbReference type="AlphaFoldDB" id="J3MC02"/>
<name>J3MC02_ORYBR</name>
<proteinExistence type="predicted"/>
<dbReference type="Gramene" id="OB06G15460.1">
    <property type="protein sequence ID" value="OB06G15460.1"/>
    <property type="gene ID" value="OB06G15460"/>
</dbReference>
<organism evidence="2">
    <name type="scientific">Oryza brachyantha</name>
    <name type="common">malo sina</name>
    <dbReference type="NCBI Taxonomy" id="4533"/>
    <lineage>
        <taxon>Eukaryota</taxon>
        <taxon>Viridiplantae</taxon>
        <taxon>Streptophyta</taxon>
        <taxon>Embryophyta</taxon>
        <taxon>Tracheophyta</taxon>
        <taxon>Spermatophyta</taxon>
        <taxon>Magnoliopsida</taxon>
        <taxon>Liliopsida</taxon>
        <taxon>Poales</taxon>
        <taxon>Poaceae</taxon>
        <taxon>BOP clade</taxon>
        <taxon>Oryzoideae</taxon>
        <taxon>Oryzeae</taxon>
        <taxon>Oryzinae</taxon>
        <taxon>Oryza</taxon>
    </lineage>
</organism>
<reference evidence="2" key="2">
    <citation type="submission" date="2013-04" db="UniProtKB">
        <authorList>
            <consortium name="EnsemblPlants"/>
        </authorList>
    </citation>
    <scope>IDENTIFICATION</scope>
</reference>
<sequence length="107" mass="11906">MPALLRRPADERAVGVPRVGLRRGVRRGDDARRRGQGGRVARRRGGRAADEGEGAGAAGQGGEGVRNRRRMREEFQQVRRDRLCAVIPSSVRDMSRRLELNEPLGCY</sequence>
<protein>
    <submittedName>
        <fullName evidence="2">Uncharacterized protein</fullName>
    </submittedName>
</protein>
<evidence type="ECO:0000313" key="3">
    <source>
        <dbReference type="Proteomes" id="UP000006038"/>
    </source>
</evidence>
<keyword evidence="3" id="KW-1185">Reference proteome</keyword>
<evidence type="ECO:0000313" key="2">
    <source>
        <dbReference type="EnsemblPlants" id="OB06G15460.1"/>
    </source>
</evidence>
<dbReference type="HOGENOM" id="CLU_2214008_0_0_1"/>
<evidence type="ECO:0000256" key="1">
    <source>
        <dbReference type="SAM" id="MobiDB-lite"/>
    </source>
</evidence>
<feature type="region of interest" description="Disordered" evidence="1">
    <location>
        <begin position="22"/>
        <end position="72"/>
    </location>
</feature>
<dbReference type="EnsemblPlants" id="OB06G15460.1">
    <property type="protein sequence ID" value="OB06G15460.1"/>
    <property type="gene ID" value="OB06G15460"/>
</dbReference>
<accession>J3MC02</accession>